<dbReference type="Proteomes" id="UP000828390">
    <property type="component" value="Unassembled WGS sequence"/>
</dbReference>
<evidence type="ECO:0000313" key="2">
    <source>
        <dbReference type="Proteomes" id="UP000828390"/>
    </source>
</evidence>
<reference evidence="1" key="1">
    <citation type="journal article" date="2019" name="bioRxiv">
        <title>The Genome of the Zebra Mussel, Dreissena polymorpha: A Resource for Invasive Species Research.</title>
        <authorList>
            <person name="McCartney M.A."/>
            <person name="Auch B."/>
            <person name="Kono T."/>
            <person name="Mallez S."/>
            <person name="Zhang Y."/>
            <person name="Obille A."/>
            <person name="Becker A."/>
            <person name="Abrahante J.E."/>
            <person name="Garbe J."/>
            <person name="Badalamenti J.P."/>
            <person name="Herman A."/>
            <person name="Mangelson H."/>
            <person name="Liachko I."/>
            <person name="Sullivan S."/>
            <person name="Sone E.D."/>
            <person name="Koren S."/>
            <person name="Silverstein K.A.T."/>
            <person name="Beckman K.B."/>
            <person name="Gohl D.M."/>
        </authorList>
    </citation>
    <scope>NUCLEOTIDE SEQUENCE</scope>
    <source>
        <strain evidence="1">Duluth1</strain>
        <tissue evidence="1">Whole animal</tissue>
    </source>
</reference>
<evidence type="ECO:0000313" key="1">
    <source>
        <dbReference type="EMBL" id="KAH3841537.1"/>
    </source>
</evidence>
<dbReference type="EMBL" id="JAIWYP010000004">
    <property type="protein sequence ID" value="KAH3841537.1"/>
    <property type="molecule type" value="Genomic_DNA"/>
</dbReference>
<comment type="caution">
    <text evidence="1">The sequence shown here is derived from an EMBL/GenBank/DDBJ whole genome shotgun (WGS) entry which is preliminary data.</text>
</comment>
<gene>
    <name evidence="1" type="ORF">DPMN_115003</name>
</gene>
<organism evidence="1 2">
    <name type="scientific">Dreissena polymorpha</name>
    <name type="common">Zebra mussel</name>
    <name type="synonym">Mytilus polymorpha</name>
    <dbReference type="NCBI Taxonomy" id="45954"/>
    <lineage>
        <taxon>Eukaryota</taxon>
        <taxon>Metazoa</taxon>
        <taxon>Spiralia</taxon>
        <taxon>Lophotrochozoa</taxon>
        <taxon>Mollusca</taxon>
        <taxon>Bivalvia</taxon>
        <taxon>Autobranchia</taxon>
        <taxon>Heteroconchia</taxon>
        <taxon>Euheterodonta</taxon>
        <taxon>Imparidentia</taxon>
        <taxon>Neoheterodontei</taxon>
        <taxon>Myida</taxon>
        <taxon>Dreissenoidea</taxon>
        <taxon>Dreissenidae</taxon>
        <taxon>Dreissena</taxon>
    </lineage>
</organism>
<dbReference type="AlphaFoldDB" id="A0A9D4KKF8"/>
<proteinExistence type="predicted"/>
<keyword evidence="2" id="KW-1185">Reference proteome</keyword>
<sequence length="123" mass="14402">MFYRNVVEQTTGPESLTHVFQPTRTIFKLVQDMIGKNLLTEFHGDRTINMAIRVLTTKNAPPPWQTYIIWTNLLTKFHEDRKMNMEKNSPPGCHGFQAAVTIFELVQYIIGTNLRNKFHEHQK</sequence>
<reference evidence="1" key="2">
    <citation type="submission" date="2020-11" db="EMBL/GenBank/DDBJ databases">
        <authorList>
            <person name="McCartney M.A."/>
            <person name="Auch B."/>
            <person name="Kono T."/>
            <person name="Mallez S."/>
            <person name="Becker A."/>
            <person name="Gohl D.M."/>
            <person name="Silverstein K.A.T."/>
            <person name="Koren S."/>
            <person name="Bechman K.B."/>
            <person name="Herman A."/>
            <person name="Abrahante J.E."/>
            <person name="Garbe J."/>
        </authorList>
    </citation>
    <scope>NUCLEOTIDE SEQUENCE</scope>
    <source>
        <strain evidence="1">Duluth1</strain>
        <tissue evidence="1">Whole animal</tissue>
    </source>
</reference>
<accession>A0A9D4KKF8</accession>
<protein>
    <submittedName>
        <fullName evidence="1">Uncharacterized protein</fullName>
    </submittedName>
</protein>
<name>A0A9D4KKF8_DREPO</name>